<gene>
    <name evidence="1" type="ORF">GRW05_18835</name>
</gene>
<sequence>MFQAIHHPLPESPKENLSLHTARQKIKDGYATVCRRSSWHEDVWVWPECGSRKYWRTIRDGKIHAIDLTPEDVVAMDWIVS</sequence>
<accession>A0A6N8R2Z1</accession>
<protein>
    <submittedName>
        <fullName evidence="1">Transcriptional regulator</fullName>
    </submittedName>
</protein>
<organism evidence="1 2">
    <name type="scientific">Escherichia coli</name>
    <dbReference type="NCBI Taxonomy" id="562"/>
    <lineage>
        <taxon>Bacteria</taxon>
        <taxon>Pseudomonadati</taxon>
        <taxon>Pseudomonadota</taxon>
        <taxon>Gammaproteobacteria</taxon>
        <taxon>Enterobacterales</taxon>
        <taxon>Enterobacteriaceae</taxon>
        <taxon>Escherichia</taxon>
    </lineage>
</organism>
<evidence type="ECO:0000313" key="1">
    <source>
        <dbReference type="EMBL" id="MXI76281.1"/>
    </source>
</evidence>
<comment type="caution">
    <text evidence="1">The sequence shown here is derived from an EMBL/GenBank/DDBJ whole genome shotgun (WGS) entry which is preliminary data.</text>
</comment>
<dbReference type="EMBL" id="WUIY01000145">
    <property type="protein sequence ID" value="MXI76281.1"/>
    <property type="molecule type" value="Genomic_DNA"/>
</dbReference>
<dbReference type="AlphaFoldDB" id="A0A6N8R2Z1"/>
<name>A0A6N8R2Z1_ECOLX</name>
<evidence type="ECO:0000313" key="2">
    <source>
        <dbReference type="Proteomes" id="UP000436141"/>
    </source>
</evidence>
<dbReference type="Proteomes" id="UP000436141">
    <property type="component" value="Unassembled WGS sequence"/>
</dbReference>
<reference evidence="1 2" key="1">
    <citation type="submission" date="2019-12" db="EMBL/GenBank/DDBJ databases">
        <title>Enteriobacteria Tanzani isolates_10434.</title>
        <authorList>
            <person name="Subbiah M."/>
            <person name="Call D."/>
        </authorList>
    </citation>
    <scope>NUCLEOTIDE SEQUENCE [LARGE SCALE GENOMIC DNA]</scope>
    <source>
        <strain evidence="1 2">10434wD1</strain>
    </source>
</reference>
<proteinExistence type="predicted"/>